<gene>
    <name evidence="1" type="ORF">I551_5744</name>
</gene>
<protein>
    <submittedName>
        <fullName evidence="1">Uncharacterized protein</fullName>
    </submittedName>
</protein>
<dbReference type="Proteomes" id="UP000020681">
    <property type="component" value="Unassembled WGS sequence"/>
</dbReference>
<organism evidence="1 2">
    <name type="scientific">Mycobacterium ulcerans str. Harvey</name>
    <dbReference type="NCBI Taxonomy" id="1299332"/>
    <lineage>
        <taxon>Bacteria</taxon>
        <taxon>Bacillati</taxon>
        <taxon>Actinomycetota</taxon>
        <taxon>Actinomycetes</taxon>
        <taxon>Mycobacteriales</taxon>
        <taxon>Mycobacteriaceae</taxon>
        <taxon>Mycobacterium</taxon>
        <taxon>Mycobacterium ulcerans group</taxon>
    </lineage>
</organism>
<keyword evidence="2" id="KW-1185">Reference proteome</keyword>
<proteinExistence type="predicted"/>
<evidence type="ECO:0000313" key="2">
    <source>
        <dbReference type="Proteomes" id="UP000020681"/>
    </source>
</evidence>
<reference evidence="1 2" key="1">
    <citation type="submission" date="2014-01" db="EMBL/GenBank/DDBJ databases">
        <authorList>
            <person name="Dobos K."/>
            <person name="Lenaerts A."/>
            <person name="Ordway D."/>
            <person name="DeGroote M.A."/>
            <person name="Parker T."/>
            <person name="Sizemore C."/>
            <person name="Tallon L.J."/>
            <person name="Sadzewicz L.K."/>
            <person name="Sengamalay N."/>
            <person name="Fraser C.M."/>
            <person name="Hine E."/>
            <person name="Shefchek K.A."/>
            <person name="Das S.P."/>
            <person name="Tettelin H."/>
        </authorList>
    </citation>
    <scope>NUCLEOTIDE SEQUENCE [LARGE SCALE GENOMIC DNA]</scope>
    <source>
        <strain evidence="1 2">Harvey</strain>
    </source>
</reference>
<accession>A0ABN0QSR1</accession>
<name>A0ABN0QSR1_MYCUL</name>
<evidence type="ECO:0000313" key="1">
    <source>
        <dbReference type="EMBL" id="EUA87780.1"/>
    </source>
</evidence>
<sequence length="43" mass="4884">MTWAAPNRHSVFRQPMARRDCRLATQACPRRRADTGIDVPNGC</sequence>
<dbReference type="EMBL" id="JAOL01000155">
    <property type="protein sequence ID" value="EUA87780.1"/>
    <property type="molecule type" value="Genomic_DNA"/>
</dbReference>
<comment type="caution">
    <text evidence="1">The sequence shown here is derived from an EMBL/GenBank/DDBJ whole genome shotgun (WGS) entry which is preliminary data.</text>
</comment>